<evidence type="ECO:0000313" key="7">
    <source>
        <dbReference type="EMBL" id="AYN69165.1"/>
    </source>
</evidence>
<proteinExistence type="predicted"/>
<evidence type="ECO:0000256" key="2">
    <source>
        <dbReference type="ARBA" id="ARBA00022475"/>
    </source>
</evidence>
<dbReference type="SUPFAM" id="SSF53448">
    <property type="entry name" value="Nucleotide-diphospho-sugar transferases"/>
    <property type="match status" value="1"/>
</dbReference>
<organism evidence="7 8">
    <name type="scientific">Euzebyella marina</name>
    <dbReference type="NCBI Taxonomy" id="1761453"/>
    <lineage>
        <taxon>Bacteria</taxon>
        <taxon>Pseudomonadati</taxon>
        <taxon>Bacteroidota</taxon>
        <taxon>Flavobacteriia</taxon>
        <taxon>Flavobacteriales</taxon>
        <taxon>Flavobacteriaceae</taxon>
        <taxon>Euzebyella</taxon>
    </lineage>
</organism>
<accession>A0A3G2LA77</accession>
<dbReference type="PANTHER" id="PTHR43646">
    <property type="entry name" value="GLYCOSYLTRANSFERASE"/>
    <property type="match status" value="1"/>
</dbReference>
<sequence length="232" mass="26497">MEEAKISIVIPVYNEQEHIAELLGYLTNFNISSHLHEILVVDGGSTDLTVAVASAFDVTLCQSAKGRAAQMNFGARKASGNVLYFLHADTLPPENFIECLVSLYEKGNKAGCFRLRFNNRSLFLAFFSWCTRFNFLICRGGDQSLYITKELFEKLDGFNENYVIYEDSELIGRIYKTNNFSIIPDYVTTSARRYDAIGMFRLQYHFGVIHLKNALGADPEQLYDYYRRKVLA</sequence>
<evidence type="ECO:0000259" key="6">
    <source>
        <dbReference type="Pfam" id="PF00535"/>
    </source>
</evidence>
<dbReference type="InterPro" id="IPR001173">
    <property type="entry name" value="Glyco_trans_2-like"/>
</dbReference>
<evidence type="ECO:0000256" key="3">
    <source>
        <dbReference type="ARBA" id="ARBA00022676"/>
    </source>
</evidence>
<evidence type="ECO:0000313" key="8">
    <source>
        <dbReference type="Proteomes" id="UP000276309"/>
    </source>
</evidence>
<keyword evidence="3" id="KW-0328">Glycosyltransferase</keyword>
<keyword evidence="5" id="KW-0472">Membrane</keyword>
<dbReference type="AlphaFoldDB" id="A0A3G2LA77"/>
<dbReference type="GO" id="GO:0005886">
    <property type="term" value="C:plasma membrane"/>
    <property type="evidence" value="ECO:0007669"/>
    <property type="project" value="UniProtKB-SubCell"/>
</dbReference>
<dbReference type="OrthoDB" id="9810303at2"/>
<dbReference type="Pfam" id="PF00535">
    <property type="entry name" value="Glycos_transf_2"/>
    <property type="match status" value="1"/>
</dbReference>
<evidence type="ECO:0000256" key="4">
    <source>
        <dbReference type="ARBA" id="ARBA00022679"/>
    </source>
</evidence>
<evidence type="ECO:0000256" key="1">
    <source>
        <dbReference type="ARBA" id="ARBA00004236"/>
    </source>
</evidence>
<keyword evidence="4 7" id="KW-0808">Transferase</keyword>
<dbReference type="InterPro" id="IPR026461">
    <property type="entry name" value="Trfase_2_rSAM/seldom_assoc"/>
</dbReference>
<dbReference type="InterPro" id="IPR029044">
    <property type="entry name" value="Nucleotide-diphossugar_trans"/>
</dbReference>
<gene>
    <name evidence="7" type="ORF">D1013_18135</name>
</gene>
<keyword evidence="8" id="KW-1185">Reference proteome</keyword>
<dbReference type="GO" id="GO:0016757">
    <property type="term" value="F:glycosyltransferase activity"/>
    <property type="evidence" value="ECO:0007669"/>
    <property type="project" value="UniProtKB-KW"/>
</dbReference>
<reference evidence="7 8" key="1">
    <citation type="submission" date="2018-08" db="EMBL/GenBank/DDBJ databases">
        <title>The reduced genetic potential of extracellular carbohydrate catabolism in Euzebyella marina RN62, a Flavobacteriia bacterium isolated from the hadal water.</title>
        <authorList>
            <person name="Xue C."/>
        </authorList>
    </citation>
    <scope>NUCLEOTIDE SEQUENCE [LARGE SCALE GENOMIC DNA]</scope>
    <source>
        <strain evidence="7 8">RN62</strain>
    </source>
</reference>
<dbReference type="CDD" id="cd02522">
    <property type="entry name" value="GT_2_like_a"/>
    <property type="match status" value="1"/>
</dbReference>
<feature type="domain" description="Glycosyltransferase 2-like" evidence="6">
    <location>
        <begin position="7"/>
        <end position="117"/>
    </location>
</feature>
<keyword evidence="2" id="KW-1003">Cell membrane</keyword>
<dbReference type="KEGG" id="emar:D1013_18135"/>
<dbReference type="Gene3D" id="3.90.550.10">
    <property type="entry name" value="Spore Coat Polysaccharide Biosynthesis Protein SpsA, Chain A"/>
    <property type="match status" value="1"/>
</dbReference>
<dbReference type="NCBIfam" id="TIGR04283">
    <property type="entry name" value="glyco_like_mftF"/>
    <property type="match status" value="1"/>
</dbReference>
<dbReference type="PANTHER" id="PTHR43646:SF2">
    <property type="entry name" value="GLYCOSYLTRANSFERASE 2-LIKE DOMAIN-CONTAINING PROTEIN"/>
    <property type="match status" value="1"/>
</dbReference>
<protein>
    <submittedName>
        <fullName evidence="7">Glycosyltransferase</fullName>
    </submittedName>
</protein>
<comment type="subcellular location">
    <subcellularLocation>
        <location evidence="1">Cell membrane</location>
    </subcellularLocation>
</comment>
<dbReference type="EMBL" id="CP032050">
    <property type="protein sequence ID" value="AYN69165.1"/>
    <property type="molecule type" value="Genomic_DNA"/>
</dbReference>
<name>A0A3G2LA77_9FLAO</name>
<dbReference type="RefSeq" id="WP_121850171.1">
    <property type="nucleotide sequence ID" value="NZ_CP032050.1"/>
</dbReference>
<evidence type="ECO:0000256" key="5">
    <source>
        <dbReference type="ARBA" id="ARBA00023136"/>
    </source>
</evidence>
<dbReference type="Proteomes" id="UP000276309">
    <property type="component" value="Chromosome"/>
</dbReference>